<evidence type="ECO:0000313" key="2">
    <source>
        <dbReference type="Proteomes" id="UP000675781"/>
    </source>
</evidence>
<dbReference type="RefSeq" id="WP_212530053.1">
    <property type="nucleotide sequence ID" value="NZ_JAGSOG010000100.1"/>
</dbReference>
<dbReference type="Proteomes" id="UP000675781">
    <property type="component" value="Unassembled WGS sequence"/>
</dbReference>
<dbReference type="EMBL" id="JAGSOG010000100">
    <property type="protein sequence ID" value="MBR7835561.1"/>
    <property type="molecule type" value="Genomic_DNA"/>
</dbReference>
<reference evidence="1" key="1">
    <citation type="submission" date="2021-04" db="EMBL/GenBank/DDBJ databases">
        <title>Genome based classification of Actinospica acidithermotolerans sp. nov., an actinobacterium isolated from an Indonesian hot spring.</title>
        <authorList>
            <person name="Kusuma A.B."/>
            <person name="Putra K.E."/>
            <person name="Nafisah S."/>
            <person name="Loh J."/>
            <person name="Nouioui I."/>
            <person name="Goodfellow M."/>
        </authorList>
    </citation>
    <scope>NUCLEOTIDE SEQUENCE</scope>
    <source>
        <strain evidence="1">CSCA 57</strain>
    </source>
</reference>
<keyword evidence="2" id="KW-1185">Reference proteome</keyword>
<name>A0A941EQL1_9ACTN</name>
<evidence type="ECO:0000313" key="1">
    <source>
        <dbReference type="EMBL" id="MBR7835561.1"/>
    </source>
</evidence>
<dbReference type="AlphaFoldDB" id="A0A941EQL1"/>
<proteinExistence type="predicted"/>
<comment type="caution">
    <text evidence="1">The sequence shown here is derived from an EMBL/GenBank/DDBJ whole genome shotgun (WGS) entry which is preliminary data.</text>
</comment>
<protein>
    <submittedName>
        <fullName evidence="1">Uncharacterized protein</fullName>
    </submittedName>
</protein>
<gene>
    <name evidence="1" type="ORF">KDL01_19955</name>
</gene>
<organism evidence="1 2">
    <name type="scientific">Actinospica durhamensis</name>
    <dbReference type="NCBI Taxonomy" id="1508375"/>
    <lineage>
        <taxon>Bacteria</taxon>
        <taxon>Bacillati</taxon>
        <taxon>Actinomycetota</taxon>
        <taxon>Actinomycetes</taxon>
        <taxon>Catenulisporales</taxon>
        <taxon>Actinospicaceae</taxon>
        <taxon>Actinospica</taxon>
    </lineage>
</organism>
<accession>A0A941EQL1</accession>
<sequence length="126" mass="14487">MSLRDLSGRLADQALRERVQFVIHDRLADDLDQDECRYIMRLWWQLSMRYTEVTLEQLREHVHEPKLTAIEELIAAIRSAPADVEAWIDTAENDFPIIFDHGVYASLGLDDRRDDQHPGLEGASGG</sequence>